<keyword evidence="4" id="KW-0808">Transferase</keyword>
<dbReference type="InterPro" id="IPR003661">
    <property type="entry name" value="HisK_dim/P_dom"/>
</dbReference>
<dbReference type="CDD" id="cd00082">
    <property type="entry name" value="HisKA"/>
    <property type="match status" value="1"/>
</dbReference>
<gene>
    <name evidence="13" type="ORF">A9Q84_17015</name>
</gene>
<evidence type="ECO:0000256" key="7">
    <source>
        <dbReference type="ARBA" id="ARBA00022840"/>
    </source>
</evidence>
<keyword evidence="10" id="KW-0472">Membrane</keyword>
<keyword evidence="8" id="KW-0902">Two-component regulatory system</keyword>
<sequence length="934" mass="106464">MNKTAIILVSLLSLLSLGAFIKGIDFVSTTDSRVTKHPLVYVVDKNLLSTKIHFGVSPMCGITPCWLLSDHLDNAWKSVTLPKFNFRSDRSVQFSKDDKLYYRMRLKIPKELLDSKESIVFSPLSISLSKFKIYINDVLVQSLDGRSSKAGFVYISIPKEYISNEEVFIGVEGIVKPGDNGIFSFMKMLVGPNTEIASLTKHSERVSVSNHLLWTLTIGTLFVLFSMIYVFTNKRQNYVNVLVFSFSMLVIQMMKSEILGEVLSIPFRLWFIIMARLIASSSILFYLLDSFRIKKYFYVYRFVSIFSLIAGTIVSILFYYEVTFVTIKLIFDSINIFYFLCVLIPLLQGFQDKRINGGHKVFLIYFLILHIFLSLAGNLFYLNLLDLIICLYIATLAVLGMAKDERTIVRQIVELEEKARDAAIGQTAAHLAHDIRKPFSQMSSILNSFHKFAQDKVLLKKAKREVESSVIQVNTMVDQILDFTREGEGSLETHQLHDVLLQTLVSLRNNDQFDQSKVALEYNLNSKYMILANIWEIQRVFSNIISNALEAILVMAGSTHGRIRFTSEDIVIDDQKYVRIKIINNNGPQIPSDKIDSLFTPFFTSGKSRGTGLGLASVKKIVTRHKGNIKAYNLISTQEVCFEITLLAASELESYKIEELPNFLVADEEVVVNTSSLASMSILVLEDQEVYSNFLKDKVQELNLETTLNLNIVKSYNDAISAYSSNSYDVIISDIDLSEEKSGLDFLNDIELDSKVFILSNHSRSDEILKNLSFEYTFLEKPLKFELLLRSLLENDLPENDNLVDMKKLYYCDDSEIMRFYFESLIENWNKSNPQNLINLRTFDKGEDLLKEVTISEPDFIVSDNHMEDSGGVILGVDLLLNLKKDYPDLPVALVSNHIDSKLKGTFENLSKVSFMKLPLEEETLFTFIEENLP</sequence>
<evidence type="ECO:0000256" key="8">
    <source>
        <dbReference type="ARBA" id="ARBA00023012"/>
    </source>
</evidence>
<evidence type="ECO:0000256" key="4">
    <source>
        <dbReference type="ARBA" id="ARBA00022679"/>
    </source>
</evidence>
<dbReference type="SMART" id="SM00448">
    <property type="entry name" value="REC"/>
    <property type="match status" value="1"/>
</dbReference>
<dbReference type="EMBL" id="MAAO01000010">
    <property type="protein sequence ID" value="OUR94810.1"/>
    <property type="molecule type" value="Genomic_DNA"/>
</dbReference>
<dbReference type="SUPFAM" id="SSF47384">
    <property type="entry name" value="Homodimeric domain of signal transducing histidine kinase"/>
    <property type="match status" value="1"/>
</dbReference>
<dbReference type="InterPro" id="IPR001789">
    <property type="entry name" value="Sig_transdc_resp-reg_receiver"/>
</dbReference>
<dbReference type="SUPFAM" id="SSF55874">
    <property type="entry name" value="ATPase domain of HSP90 chaperone/DNA topoisomerase II/histidine kinase"/>
    <property type="match status" value="1"/>
</dbReference>
<feature type="transmembrane region" description="Helical" evidence="10">
    <location>
        <begin position="326"/>
        <end position="347"/>
    </location>
</feature>
<dbReference type="PRINTS" id="PR00344">
    <property type="entry name" value="BCTRLSENSOR"/>
</dbReference>
<evidence type="ECO:0000256" key="6">
    <source>
        <dbReference type="ARBA" id="ARBA00022777"/>
    </source>
</evidence>
<dbReference type="InterPro" id="IPR011006">
    <property type="entry name" value="CheY-like_superfamily"/>
</dbReference>
<dbReference type="PANTHER" id="PTHR43065">
    <property type="entry name" value="SENSOR HISTIDINE KINASE"/>
    <property type="match status" value="1"/>
</dbReference>
<dbReference type="InterPro" id="IPR036890">
    <property type="entry name" value="HATPase_C_sf"/>
</dbReference>
<dbReference type="Pfam" id="PF00072">
    <property type="entry name" value="Response_reg"/>
    <property type="match status" value="1"/>
</dbReference>
<dbReference type="PROSITE" id="PS50110">
    <property type="entry name" value="RESPONSE_REGULATORY"/>
    <property type="match status" value="2"/>
</dbReference>
<evidence type="ECO:0000259" key="12">
    <source>
        <dbReference type="PROSITE" id="PS50110"/>
    </source>
</evidence>
<feature type="domain" description="Response regulatory" evidence="12">
    <location>
        <begin position="681"/>
        <end position="796"/>
    </location>
</feature>
<keyword evidence="6" id="KW-0418">Kinase</keyword>
<dbReference type="AlphaFoldDB" id="A0A1Y5F3V5"/>
<dbReference type="EC" id="2.7.13.3" evidence="2"/>
<dbReference type="InterPro" id="IPR036097">
    <property type="entry name" value="HisK_dim/P_sf"/>
</dbReference>
<feature type="transmembrane region" description="Helical" evidence="10">
    <location>
        <begin position="299"/>
        <end position="320"/>
    </location>
</feature>
<evidence type="ECO:0000256" key="10">
    <source>
        <dbReference type="SAM" id="Phobius"/>
    </source>
</evidence>
<keyword evidence="5" id="KW-0547">Nucleotide-binding</keyword>
<evidence type="ECO:0000256" key="1">
    <source>
        <dbReference type="ARBA" id="ARBA00000085"/>
    </source>
</evidence>
<evidence type="ECO:0000256" key="9">
    <source>
        <dbReference type="PROSITE-ProRule" id="PRU00169"/>
    </source>
</evidence>
<feature type="modified residue" description="4-aspartylphosphate" evidence="9">
    <location>
        <position position="864"/>
    </location>
</feature>
<comment type="caution">
    <text evidence="13">The sequence shown here is derived from an EMBL/GenBank/DDBJ whole genome shotgun (WGS) entry which is preliminary data.</text>
</comment>
<evidence type="ECO:0000313" key="13">
    <source>
        <dbReference type="EMBL" id="OUR94810.1"/>
    </source>
</evidence>
<proteinExistence type="predicted"/>
<keyword evidence="10" id="KW-1133">Transmembrane helix</keyword>
<evidence type="ECO:0000313" key="14">
    <source>
        <dbReference type="Proteomes" id="UP000196531"/>
    </source>
</evidence>
<dbReference type="SMART" id="SM00388">
    <property type="entry name" value="HisKA"/>
    <property type="match status" value="1"/>
</dbReference>
<dbReference type="Gene3D" id="3.30.565.10">
    <property type="entry name" value="Histidine kinase-like ATPase, C-terminal domain"/>
    <property type="match status" value="1"/>
</dbReference>
<protein>
    <recommendedName>
        <fullName evidence="2">histidine kinase</fullName>
        <ecNumber evidence="2">2.7.13.3</ecNumber>
    </recommendedName>
</protein>
<name>A0A1Y5F3V5_9BACT</name>
<evidence type="ECO:0000256" key="5">
    <source>
        <dbReference type="ARBA" id="ARBA00022741"/>
    </source>
</evidence>
<dbReference type="PROSITE" id="PS50109">
    <property type="entry name" value="HIS_KIN"/>
    <property type="match status" value="1"/>
</dbReference>
<feature type="modified residue" description="4-aspartylphosphate" evidence="9">
    <location>
        <position position="734"/>
    </location>
</feature>
<feature type="transmembrane region" description="Helical" evidence="10">
    <location>
        <begin position="212"/>
        <end position="231"/>
    </location>
</feature>
<feature type="domain" description="Response regulatory" evidence="12">
    <location>
        <begin position="808"/>
        <end position="933"/>
    </location>
</feature>
<dbReference type="Gene3D" id="1.10.287.130">
    <property type="match status" value="1"/>
</dbReference>
<evidence type="ECO:0000256" key="2">
    <source>
        <dbReference type="ARBA" id="ARBA00012438"/>
    </source>
</evidence>
<dbReference type="GO" id="GO:0000155">
    <property type="term" value="F:phosphorelay sensor kinase activity"/>
    <property type="evidence" value="ECO:0007669"/>
    <property type="project" value="InterPro"/>
</dbReference>
<feature type="domain" description="Histidine kinase" evidence="11">
    <location>
        <begin position="430"/>
        <end position="650"/>
    </location>
</feature>
<keyword evidence="3 9" id="KW-0597">Phosphoprotein</keyword>
<reference evidence="14" key="1">
    <citation type="journal article" date="2017" name="Proc. Natl. Acad. Sci. U.S.A.">
        <title>Simulation of Deepwater Horizon oil plume reveals substrate specialization within a complex community of hydrocarbon-degraders.</title>
        <authorList>
            <person name="Hu P."/>
            <person name="Dubinsky E.A."/>
            <person name="Probst A.J."/>
            <person name="Wang J."/>
            <person name="Sieber C.M.K."/>
            <person name="Tom L.M."/>
            <person name="Gardinali P."/>
            <person name="Banfield J.F."/>
            <person name="Atlas R.M."/>
            <person name="Andersen G.L."/>
        </authorList>
    </citation>
    <scope>NUCLEOTIDE SEQUENCE [LARGE SCALE GENOMIC DNA]</scope>
</reference>
<dbReference type="Proteomes" id="UP000196531">
    <property type="component" value="Unassembled WGS sequence"/>
</dbReference>
<dbReference type="SUPFAM" id="SSF52172">
    <property type="entry name" value="CheY-like"/>
    <property type="match status" value="2"/>
</dbReference>
<evidence type="ECO:0000259" key="11">
    <source>
        <dbReference type="PROSITE" id="PS50109"/>
    </source>
</evidence>
<evidence type="ECO:0000256" key="3">
    <source>
        <dbReference type="ARBA" id="ARBA00022553"/>
    </source>
</evidence>
<dbReference type="InterPro" id="IPR003594">
    <property type="entry name" value="HATPase_dom"/>
</dbReference>
<accession>A0A1Y5F3V5</accession>
<dbReference type="SMART" id="SM00387">
    <property type="entry name" value="HATPase_c"/>
    <property type="match status" value="1"/>
</dbReference>
<feature type="transmembrane region" description="Helical" evidence="10">
    <location>
        <begin position="359"/>
        <end position="376"/>
    </location>
</feature>
<keyword evidence="10" id="KW-0812">Transmembrane</keyword>
<organism evidence="13 14">
    <name type="scientific">Halobacteriovorax marinus</name>
    <dbReference type="NCBI Taxonomy" id="97084"/>
    <lineage>
        <taxon>Bacteria</taxon>
        <taxon>Pseudomonadati</taxon>
        <taxon>Bdellovibrionota</taxon>
        <taxon>Bacteriovoracia</taxon>
        <taxon>Bacteriovoracales</taxon>
        <taxon>Halobacteriovoraceae</taxon>
        <taxon>Halobacteriovorax</taxon>
    </lineage>
</organism>
<dbReference type="InterPro" id="IPR005467">
    <property type="entry name" value="His_kinase_dom"/>
</dbReference>
<dbReference type="InterPro" id="IPR004358">
    <property type="entry name" value="Sig_transdc_His_kin-like_C"/>
</dbReference>
<dbReference type="GO" id="GO:0005524">
    <property type="term" value="F:ATP binding"/>
    <property type="evidence" value="ECO:0007669"/>
    <property type="project" value="UniProtKB-KW"/>
</dbReference>
<feature type="transmembrane region" description="Helical" evidence="10">
    <location>
        <begin position="238"/>
        <end position="255"/>
    </location>
</feature>
<dbReference type="PANTHER" id="PTHR43065:SF10">
    <property type="entry name" value="PEROXIDE STRESS-ACTIVATED HISTIDINE KINASE MAK3"/>
    <property type="match status" value="1"/>
</dbReference>
<dbReference type="Pfam" id="PF02518">
    <property type="entry name" value="HATPase_c"/>
    <property type="match status" value="1"/>
</dbReference>
<feature type="transmembrane region" description="Helical" evidence="10">
    <location>
        <begin position="267"/>
        <end position="287"/>
    </location>
</feature>
<comment type="catalytic activity">
    <reaction evidence="1">
        <text>ATP + protein L-histidine = ADP + protein N-phospho-L-histidine.</text>
        <dbReference type="EC" id="2.7.13.3"/>
    </reaction>
</comment>
<dbReference type="Gene3D" id="3.40.50.2300">
    <property type="match status" value="2"/>
</dbReference>
<keyword evidence="7" id="KW-0067">ATP-binding</keyword>